<dbReference type="AlphaFoldDB" id="A0A2W2ATG6"/>
<name>A0A2W2ATG6_9HYPH</name>
<feature type="region of interest" description="Disordered" evidence="1">
    <location>
        <begin position="1"/>
        <end position="21"/>
    </location>
</feature>
<comment type="caution">
    <text evidence="2">The sequence shown here is derived from an EMBL/GenBank/DDBJ whole genome shotgun (WGS) entry which is preliminary data.</text>
</comment>
<evidence type="ECO:0000256" key="1">
    <source>
        <dbReference type="SAM" id="MobiDB-lite"/>
    </source>
</evidence>
<evidence type="ECO:0000313" key="3">
    <source>
        <dbReference type="Proteomes" id="UP000248795"/>
    </source>
</evidence>
<organism evidence="2 3">
    <name type="scientific">Aestuariivirga litoralis</name>
    <dbReference type="NCBI Taxonomy" id="2650924"/>
    <lineage>
        <taxon>Bacteria</taxon>
        <taxon>Pseudomonadati</taxon>
        <taxon>Pseudomonadota</taxon>
        <taxon>Alphaproteobacteria</taxon>
        <taxon>Hyphomicrobiales</taxon>
        <taxon>Aestuariivirgaceae</taxon>
        <taxon>Aestuariivirga</taxon>
    </lineage>
</organism>
<proteinExistence type="predicted"/>
<dbReference type="Proteomes" id="UP000248795">
    <property type="component" value="Unassembled WGS sequence"/>
</dbReference>
<protein>
    <submittedName>
        <fullName evidence="2">Uncharacterized protein</fullName>
    </submittedName>
</protein>
<sequence>MFGDLSEVPSVPQENTGSDKAEQVLIAKGQLLARPRSLSQQAALQIVTHQANRRWVRILGTAGTEQRGDLARQLINVAGPRPEIFGVIFHCRYILAFTFYDVNENLPITSVYREN</sequence>
<dbReference type="EMBL" id="QKVK01000008">
    <property type="protein sequence ID" value="PZF75840.1"/>
    <property type="molecule type" value="Genomic_DNA"/>
</dbReference>
<reference evidence="3" key="1">
    <citation type="submission" date="2018-06" db="EMBL/GenBank/DDBJ databases">
        <title>Aestuariibacter litoralis strain KCTC 52945T.</title>
        <authorList>
            <person name="Li X."/>
            <person name="Salam N."/>
            <person name="Li J.-L."/>
            <person name="Chen Y.-M."/>
            <person name="Yang Z.-W."/>
            <person name="Zhang L.-Y."/>
            <person name="Han M.-X."/>
            <person name="Xiao M."/>
            <person name="Li W.-J."/>
        </authorList>
    </citation>
    <scope>NUCLEOTIDE SEQUENCE [LARGE SCALE GENOMIC DNA]</scope>
    <source>
        <strain evidence="3">KCTC 52945</strain>
    </source>
</reference>
<evidence type="ECO:0000313" key="2">
    <source>
        <dbReference type="EMBL" id="PZF75840.1"/>
    </source>
</evidence>
<keyword evidence="3" id="KW-1185">Reference proteome</keyword>
<gene>
    <name evidence="2" type="ORF">DK847_16595</name>
</gene>
<accession>A0A2W2ATG6</accession>